<dbReference type="Pfam" id="PF26514">
    <property type="entry name" value="DUF8173"/>
    <property type="match status" value="1"/>
</dbReference>
<evidence type="ECO:0000313" key="5">
    <source>
        <dbReference type="Proteomes" id="UP000034022"/>
    </source>
</evidence>
<organism evidence="4 5">
    <name type="scientific">Candidatus Falkowbacteria bacterium GW2011_GWE1_38_31</name>
    <dbReference type="NCBI Taxonomy" id="1618638"/>
    <lineage>
        <taxon>Bacteria</taxon>
        <taxon>Candidatus Falkowiibacteriota</taxon>
    </lineage>
</organism>
<feature type="transmembrane region" description="Helical" evidence="1">
    <location>
        <begin position="337"/>
        <end position="354"/>
    </location>
</feature>
<dbReference type="Proteomes" id="UP000034022">
    <property type="component" value="Unassembled WGS sequence"/>
</dbReference>
<protein>
    <recommendedName>
        <fullName evidence="3">DUF8173 domain-containing protein</fullName>
    </recommendedName>
</protein>
<keyword evidence="2" id="KW-0732">Signal</keyword>
<sequence length="383" mass="41572">MKNFKPIFFILLFLFFLSPIVAFAFTAEKGTSIYVGETKTIEGNYFVAAANITIDGHITGDIFCAAQSVVINGTVDGDVICVGQSISVNGKVGGSLRTAASDINIRGTIDRGVSLAAANVNIEKSGKIGWDALIAAANAQIRGELGRSLHGAGANYTLGGKIVGDVDIYLDNNQKTTSNELVVGETAEIGGKLNYMSKTDAKISEQAQIAGEVIHKAFPVKRERKAAKGGYATLMFIAMLSALIVGTVLVKLWRAPILEITENMLKKFWPTLGWGFVLTIITPIAAFLIAITIIGARLALIIFSVWMLMMMFSKIMAAIAFGVWLVRNYWSAKKDSLITAMVLGIIISWLIFYIPFFGFIVSAIALWWGMGGLLVYLKKRYEK</sequence>
<feature type="transmembrane region" description="Helical" evidence="1">
    <location>
        <begin position="360"/>
        <end position="377"/>
    </location>
</feature>
<feature type="chain" id="PRO_5002533569" description="DUF8173 domain-containing protein" evidence="2">
    <location>
        <begin position="25"/>
        <end position="383"/>
    </location>
</feature>
<evidence type="ECO:0000256" key="1">
    <source>
        <dbReference type="SAM" id="Phobius"/>
    </source>
</evidence>
<keyword evidence="1" id="KW-1133">Transmembrane helix</keyword>
<feature type="transmembrane region" description="Helical" evidence="1">
    <location>
        <begin position="300"/>
        <end position="325"/>
    </location>
</feature>
<proteinExistence type="predicted"/>
<dbReference type="EMBL" id="LBUU01000001">
    <property type="protein sequence ID" value="KKQ71139.1"/>
    <property type="molecule type" value="Genomic_DNA"/>
</dbReference>
<feature type="transmembrane region" description="Helical" evidence="1">
    <location>
        <begin position="229"/>
        <end position="250"/>
    </location>
</feature>
<feature type="transmembrane region" description="Helical" evidence="1">
    <location>
        <begin position="271"/>
        <end position="294"/>
    </location>
</feature>
<keyword evidence="1" id="KW-0812">Transmembrane</keyword>
<feature type="domain" description="DUF8173" evidence="3">
    <location>
        <begin position="233"/>
        <end position="372"/>
    </location>
</feature>
<reference evidence="4 5" key="1">
    <citation type="journal article" date="2015" name="Nature">
        <title>rRNA introns, odd ribosomes, and small enigmatic genomes across a large radiation of phyla.</title>
        <authorList>
            <person name="Brown C.T."/>
            <person name="Hug L.A."/>
            <person name="Thomas B.C."/>
            <person name="Sharon I."/>
            <person name="Castelle C.J."/>
            <person name="Singh A."/>
            <person name="Wilkins M.J."/>
            <person name="Williams K.H."/>
            <person name="Banfield J.F."/>
        </authorList>
    </citation>
    <scope>NUCLEOTIDE SEQUENCE [LARGE SCALE GENOMIC DNA]</scope>
</reference>
<evidence type="ECO:0000256" key="2">
    <source>
        <dbReference type="SAM" id="SignalP"/>
    </source>
</evidence>
<gene>
    <name evidence="4" type="ORF">US91_C0001G0066</name>
</gene>
<dbReference type="InterPro" id="IPR058486">
    <property type="entry name" value="DUF8173"/>
</dbReference>
<evidence type="ECO:0000313" key="4">
    <source>
        <dbReference type="EMBL" id="KKQ71139.1"/>
    </source>
</evidence>
<comment type="caution">
    <text evidence="4">The sequence shown here is derived from an EMBL/GenBank/DDBJ whole genome shotgun (WGS) entry which is preliminary data.</text>
</comment>
<name>A0A0G0MBM8_9BACT</name>
<evidence type="ECO:0000259" key="3">
    <source>
        <dbReference type="Pfam" id="PF26514"/>
    </source>
</evidence>
<accession>A0A0G0MBM8</accession>
<dbReference type="AlphaFoldDB" id="A0A0G0MBM8"/>
<feature type="signal peptide" evidence="2">
    <location>
        <begin position="1"/>
        <end position="24"/>
    </location>
</feature>
<keyword evidence="1" id="KW-0472">Membrane</keyword>